<accession>A0A0V1GCW5</accession>
<gene>
    <name evidence="1" type="ORF">T11_16954</name>
</gene>
<dbReference type="AlphaFoldDB" id="A0A0V1GCW5"/>
<keyword evidence="2" id="KW-1185">Reference proteome</keyword>
<comment type="caution">
    <text evidence="1">The sequence shown here is derived from an EMBL/GenBank/DDBJ whole genome shotgun (WGS) entry which is preliminary data.</text>
</comment>
<reference evidence="1 2" key="1">
    <citation type="submission" date="2015-01" db="EMBL/GenBank/DDBJ databases">
        <title>Evolution of Trichinella species and genotypes.</title>
        <authorList>
            <person name="Korhonen P.K."/>
            <person name="Edoardo P."/>
            <person name="Giuseppe L.R."/>
            <person name="Gasser R.B."/>
        </authorList>
    </citation>
    <scope>NUCLEOTIDE SEQUENCE [LARGE SCALE GENOMIC DNA]</scope>
    <source>
        <strain evidence="1">ISS1029</strain>
    </source>
</reference>
<protein>
    <submittedName>
        <fullName evidence="1">Uncharacterized protein</fullName>
    </submittedName>
</protein>
<evidence type="ECO:0000313" key="2">
    <source>
        <dbReference type="Proteomes" id="UP000055024"/>
    </source>
</evidence>
<proteinExistence type="predicted"/>
<sequence>MQLCTVSEHIHVASKKRINNALQFLLKIHIRYEEKSVLHVSLHKYTLSNVNRNGHKMKTKTKKYCARLQDFNEYFTKMSKMFPLLKCKHPASVSALLLSCVLR</sequence>
<organism evidence="1 2">
    <name type="scientific">Trichinella zimbabwensis</name>
    <dbReference type="NCBI Taxonomy" id="268475"/>
    <lineage>
        <taxon>Eukaryota</taxon>
        <taxon>Metazoa</taxon>
        <taxon>Ecdysozoa</taxon>
        <taxon>Nematoda</taxon>
        <taxon>Enoplea</taxon>
        <taxon>Dorylaimia</taxon>
        <taxon>Trichinellida</taxon>
        <taxon>Trichinellidae</taxon>
        <taxon>Trichinella</taxon>
    </lineage>
</organism>
<name>A0A0V1GCW5_9BILA</name>
<dbReference type="Proteomes" id="UP000055024">
    <property type="component" value="Unassembled WGS sequence"/>
</dbReference>
<dbReference type="EMBL" id="JYDP01003123">
    <property type="protein sequence ID" value="KRY96119.1"/>
    <property type="molecule type" value="Genomic_DNA"/>
</dbReference>
<evidence type="ECO:0000313" key="1">
    <source>
        <dbReference type="EMBL" id="KRY96119.1"/>
    </source>
</evidence>